<evidence type="ECO:0000259" key="9">
    <source>
        <dbReference type="PROSITE" id="PS50928"/>
    </source>
</evidence>
<gene>
    <name evidence="10" type="ORF">GE115_06145</name>
</gene>
<dbReference type="Pfam" id="PF00528">
    <property type="entry name" value="BPD_transp_1"/>
    <property type="match status" value="1"/>
</dbReference>
<dbReference type="Proteomes" id="UP000431080">
    <property type="component" value="Unassembled WGS sequence"/>
</dbReference>
<dbReference type="Gene3D" id="1.10.3720.10">
    <property type="entry name" value="MetI-like"/>
    <property type="match status" value="1"/>
</dbReference>
<evidence type="ECO:0000313" key="10">
    <source>
        <dbReference type="EMBL" id="MRG59455.1"/>
    </source>
</evidence>
<dbReference type="CDD" id="cd06261">
    <property type="entry name" value="TM_PBP2"/>
    <property type="match status" value="1"/>
</dbReference>
<evidence type="ECO:0000256" key="6">
    <source>
        <dbReference type="ARBA" id="ARBA00023136"/>
    </source>
</evidence>
<keyword evidence="5 7" id="KW-1133">Transmembrane helix</keyword>
<dbReference type="PROSITE" id="PS50928">
    <property type="entry name" value="ABC_TM1"/>
    <property type="match status" value="1"/>
</dbReference>
<evidence type="ECO:0000313" key="11">
    <source>
        <dbReference type="Proteomes" id="UP000431080"/>
    </source>
</evidence>
<feature type="transmembrane region" description="Helical" evidence="7">
    <location>
        <begin position="128"/>
        <end position="152"/>
    </location>
</feature>
<feature type="domain" description="ABC transmembrane type-1" evidence="9">
    <location>
        <begin position="128"/>
        <end position="319"/>
    </location>
</feature>
<comment type="similarity">
    <text evidence="7">Belongs to the binding-protein-dependent transport system permease family.</text>
</comment>
<evidence type="ECO:0000256" key="4">
    <source>
        <dbReference type="ARBA" id="ARBA00022692"/>
    </source>
</evidence>
<keyword evidence="3" id="KW-1003">Cell membrane</keyword>
<comment type="subcellular location">
    <subcellularLocation>
        <location evidence="1 7">Cell membrane</location>
        <topology evidence="1 7">Multi-pass membrane protein</topology>
    </subcellularLocation>
</comment>
<feature type="transmembrane region" description="Helical" evidence="7">
    <location>
        <begin position="298"/>
        <end position="319"/>
    </location>
</feature>
<dbReference type="EMBL" id="WJIF01000002">
    <property type="protein sequence ID" value="MRG59455.1"/>
    <property type="molecule type" value="Genomic_DNA"/>
</dbReference>
<keyword evidence="4 7" id="KW-0812">Transmembrane</keyword>
<evidence type="ECO:0000256" key="1">
    <source>
        <dbReference type="ARBA" id="ARBA00004651"/>
    </source>
</evidence>
<reference evidence="10 11" key="1">
    <citation type="submission" date="2019-10" db="EMBL/GenBank/DDBJ databases">
        <authorList>
            <person name="Nie G."/>
            <person name="Ming H."/>
            <person name="Yi B."/>
        </authorList>
    </citation>
    <scope>NUCLEOTIDE SEQUENCE [LARGE SCALE GENOMIC DNA]</scope>
    <source>
        <strain evidence="10 11">CFH 90414</strain>
    </source>
</reference>
<feature type="transmembrane region" description="Helical" evidence="7">
    <location>
        <begin position="241"/>
        <end position="265"/>
    </location>
</feature>
<proteinExistence type="inferred from homology"/>
<dbReference type="InterPro" id="IPR035906">
    <property type="entry name" value="MetI-like_sf"/>
</dbReference>
<evidence type="ECO:0000256" key="8">
    <source>
        <dbReference type="SAM" id="MobiDB-lite"/>
    </source>
</evidence>
<dbReference type="RefSeq" id="WP_153683856.1">
    <property type="nucleotide sequence ID" value="NZ_WJIF01000002.1"/>
</dbReference>
<protein>
    <submittedName>
        <fullName evidence="10">ABC transporter permease subunit</fullName>
    </submittedName>
</protein>
<evidence type="ECO:0000256" key="7">
    <source>
        <dbReference type="RuleBase" id="RU363032"/>
    </source>
</evidence>
<comment type="caution">
    <text evidence="10">The sequence shown here is derived from an EMBL/GenBank/DDBJ whole genome shotgun (WGS) entry which is preliminary data.</text>
</comment>
<feature type="transmembrane region" description="Helical" evidence="7">
    <location>
        <begin position="67"/>
        <end position="89"/>
    </location>
</feature>
<keyword evidence="2 7" id="KW-0813">Transport</keyword>
<dbReference type="AlphaFoldDB" id="A0A6I2F1U8"/>
<dbReference type="InterPro" id="IPR000515">
    <property type="entry name" value="MetI-like"/>
</dbReference>
<organism evidence="10 11">
    <name type="scientific">Agromyces agglutinans</name>
    <dbReference type="NCBI Taxonomy" id="2662258"/>
    <lineage>
        <taxon>Bacteria</taxon>
        <taxon>Bacillati</taxon>
        <taxon>Actinomycetota</taxon>
        <taxon>Actinomycetes</taxon>
        <taxon>Micrococcales</taxon>
        <taxon>Microbacteriaceae</taxon>
        <taxon>Agromyces</taxon>
    </lineage>
</organism>
<feature type="region of interest" description="Disordered" evidence="8">
    <location>
        <begin position="1"/>
        <end position="59"/>
    </location>
</feature>
<name>A0A6I2F1U8_9MICO</name>
<feature type="transmembrane region" description="Helical" evidence="7">
    <location>
        <begin position="197"/>
        <end position="220"/>
    </location>
</feature>
<dbReference type="GO" id="GO:0055085">
    <property type="term" value="P:transmembrane transport"/>
    <property type="evidence" value="ECO:0007669"/>
    <property type="project" value="InterPro"/>
</dbReference>
<sequence>MSHTDSPGIRDAEPLTPLSAAGAGTVPLVGADLAGDPSAVGGRSSREQRRRRRGDGAPKAKKSAKDWIWLAAAILFGLLVAVPFILILINSFKSPEDYNTSGPLLLPKELYFDGIVNFWNRVDFPEKLWNSFIISGSVAVLAVALSVLNAYALGIGRVKYRTGILLLFLLADLIPQEALLFPLYYMFKSVGLYDTQLAIIIIFTVIQAAFGTYLLSSVFGTFPKEVLEAAALDGAGRLRTLVKVVLPISKGTLSVLLIFFFIWTWNEFLIPLSFLVSNDNQTVPVAITTLQGDRLMDVTTTSASALLGVIPTLIFFLIFQRTLTRGITAGAVK</sequence>
<keyword evidence="6 7" id="KW-0472">Membrane</keyword>
<dbReference type="SUPFAM" id="SSF161098">
    <property type="entry name" value="MetI-like"/>
    <property type="match status" value="1"/>
</dbReference>
<dbReference type="PANTHER" id="PTHR43744:SF8">
    <property type="entry name" value="SN-GLYCEROL-3-PHOSPHATE TRANSPORT SYSTEM PERMEASE PROTEIN UGPE"/>
    <property type="match status" value="1"/>
</dbReference>
<accession>A0A6I2F1U8</accession>
<keyword evidence="11" id="KW-1185">Reference proteome</keyword>
<feature type="transmembrane region" description="Helical" evidence="7">
    <location>
        <begin position="164"/>
        <end position="185"/>
    </location>
</feature>
<evidence type="ECO:0000256" key="3">
    <source>
        <dbReference type="ARBA" id="ARBA00022475"/>
    </source>
</evidence>
<dbReference type="PANTHER" id="PTHR43744">
    <property type="entry name" value="ABC TRANSPORTER PERMEASE PROTEIN MG189-RELATED-RELATED"/>
    <property type="match status" value="1"/>
</dbReference>
<evidence type="ECO:0000256" key="2">
    <source>
        <dbReference type="ARBA" id="ARBA00022448"/>
    </source>
</evidence>
<evidence type="ECO:0000256" key="5">
    <source>
        <dbReference type="ARBA" id="ARBA00022989"/>
    </source>
</evidence>
<dbReference type="GO" id="GO:0005886">
    <property type="term" value="C:plasma membrane"/>
    <property type="evidence" value="ECO:0007669"/>
    <property type="project" value="UniProtKB-SubCell"/>
</dbReference>